<reference evidence="2" key="1">
    <citation type="submission" date="2016-05" db="EMBL/GenBank/DDBJ databases">
        <authorList>
            <person name="Lavstsen T."/>
            <person name="Jespersen J.S."/>
        </authorList>
    </citation>
    <scope>NUCLEOTIDE SEQUENCE</scope>
    <source>
        <tissue evidence="2">Brain</tissue>
    </source>
</reference>
<evidence type="ECO:0000313" key="2">
    <source>
        <dbReference type="EMBL" id="SBQ87386.1"/>
    </source>
</evidence>
<sequence>NLSSFLCACFPHPHMDPCIRFIHRHALTSCGKKLRSDWFFLNIFFHLLGVALVKYTFEMFLFKRLFLIHH</sequence>
<feature type="non-terminal residue" evidence="2">
    <location>
        <position position="1"/>
    </location>
</feature>
<keyword evidence="1" id="KW-1133">Transmembrane helix</keyword>
<feature type="transmembrane region" description="Helical" evidence="1">
    <location>
        <begin position="38"/>
        <end position="57"/>
    </location>
</feature>
<organism evidence="2">
    <name type="scientific">Nothobranchius kuhntae</name>
    <name type="common">Beira killifish</name>
    <dbReference type="NCBI Taxonomy" id="321403"/>
    <lineage>
        <taxon>Eukaryota</taxon>
        <taxon>Metazoa</taxon>
        <taxon>Chordata</taxon>
        <taxon>Craniata</taxon>
        <taxon>Vertebrata</taxon>
        <taxon>Euteleostomi</taxon>
        <taxon>Actinopterygii</taxon>
        <taxon>Neopterygii</taxon>
        <taxon>Teleostei</taxon>
        <taxon>Neoteleostei</taxon>
        <taxon>Acanthomorphata</taxon>
        <taxon>Ovalentaria</taxon>
        <taxon>Atherinomorphae</taxon>
        <taxon>Cyprinodontiformes</taxon>
        <taxon>Nothobranchiidae</taxon>
        <taxon>Nothobranchius</taxon>
    </lineage>
</organism>
<reference evidence="2" key="2">
    <citation type="submission" date="2016-06" db="EMBL/GenBank/DDBJ databases">
        <title>The genome of a short-lived fish provides insights into sex chromosome evolution and the genetic control of aging.</title>
        <authorList>
            <person name="Reichwald K."/>
            <person name="Felder M."/>
            <person name="Petzold A."/>
            <person name="Koch P."/>
            <person name="Groth M."/>
            <person name="Platzer M."/>
        </authorList>
    </citation>
    <scope>NUCLEOTIDE SEQUENCE</scope>
    <source>
        <tissue evidence="2">Brain</tissue>
    </source>
</reference>
<feature type="non-terminal residue" evidence="2">
    <location>
        <position position="70"/>
    </location>
</feature>
<accession>A0A1A8HSL0</accession>
<protein>
    <submittedName>
        <fullName evidence="2">Uncharacterized protein</fullName>
    </submittedName>
</protein>
<dbReference type="EMBL" id="HAED01001541">
    <property type="protein sequence ID" value="SBQ87386.1"/>
    <property type="molecule type" value="Transcribed_RNA"/>
</dbReference>
<name>A0A1A8HSL0_NOTKU</name>
<keyword evidence="1" id="KW-0812">Transmembrane</keyword>
<evidence type="ECO:0000256" key="1">
    <source>
        <dbReference type="SAM" id="Phobius"/>
    </source>
</evidence>
<proteinExistence type="predicted"/>
<keyword evidence="1" id="KW-0472">Membrane</keyword>
<dbReference type="AlphaFoldDB" id="A0A1A8HSL0"/>
<gene>
    <name evidence="2" type="primary">Nfu_g_1_001679</name>
</gene>